<geneLocation type="plasmid" evidence="1 2">
    <name>unnamed05</name>
</geneLocation>
<keyword evidence="1" id="KW-0614">Plasmid</keyword>
<proteinExistence type="predicted"/>
<dbReference type="Proteomes" id="UP001326567">
    <property type="component" value="Plasmid unnamed05"/>
</dbReference>
<sequence>MKTIAISQAEPVERDQPTTVEELAEAIAAGGPHLDELQDETAANDITHEVMEILNDKELLNSFSRYDEADVDHYRVGNDICVHWRAAGLLKCGPAQEHAAEDVQSFRTYLAEMEDE</sequence>
<dbReference type="EMBL" id="CP139730">
    <property type="protein sequence ID" value="WPZ23948.1"/>
    <property type="molecule type" value="Genomic_DNA"/>
</dbReference>
<evidence type="ECO:0000313" key="2">
    <source>
        <dbReference type="Proteomes" id="UP001326567"/>
    </source>
</evidence>
<keyword evidence="2" id="KW-1185">Reference proteome</keyword>
<protein>
    <submittedName>
        <fullName evidence="1">Uncharacterized protein</fullName>
    </submittedName>
</protein>
<accession>A0ABZ0V527</accession>
<name>A0ABZ0V527_9RHOB</name>
<gene>
    <name evidence="1" type="ORF">T7987_19195</name>
</gene>
<evidence type="ECO:0000313" key="1">
    <source>
        <dbReference type="EMBL" id="WPZ23948.1"/>
    </source>
</evidence>
<organism evidence="1 2">
    <name type="scientific">Sulfitobacter faviae</name>
    <dbReference type="NCBI Taxonomy" id="1775881"/>
    <lineage>
        <taxon>Bacteria</taxon>
        <taxon>Pseudomonadati</taxon>
        <taxon>Pseudomonadota</taxon>
        <taxon>Alphaproteobacteria</taxon>
        <taxon>Rhodobacterales</taxon>
        <taxon>Roseobacteraceae</taxon>
        <taxon>Sulfitobacter</taxon>
    </lineage>
</organism>
<dbReference type="RefSeq" id="WP_322330102.1">
    <property type="nucleotide sequence ID" value="NZ_CP139730.1"/>
</dbReference>
<reference evidence="1 2" key="1">
    <citation type="submission" date="2023-11" db="EMBL/GenBank/DDBJ databases">
        <title>From the Deep-Sea to the Surface: Bacterial Genomes Isolated from the Moytirra Hydrothermal Vent Plume.</title>
        <authorList>
            <person name="Major S.R."/>
        </authorList>
    </citation>
    <scope>NUCLEOTIDE SEQUENCE [LARGE SCALE GENOMIC DNA]</scope>
    <source>
        <strain evidence="1 2">OXR-9</strain>
        <plasmid evidence="1 2">unnamed05</plasmid>
    </source>
</reference>